<feature type="compositionally biased region" description="Polar residues" evidence="1">
    <location>
        <begin position="120"/>
        <end position="144"/>
    </location>
</feature>
<evidence type="ECO:0000256" key="1">
    <source>
        <dbReference type="SAM" id="MobiDB-lite"/>
    </source>
</evidence>
<keyword evidence="4" id="KW-1185">Reference proteome</keyword>
<dbReference type="EMBL" id="CAMXCT010005629">
    <property type="protein sequence ID" value="CAI4012887.1"/>
    <property type="molecule type" value="Genomic_DNA"/>
</dbReference>
<dbReference type="Proteomes" id="UP001152797">
    <property type="component" value="Unassembled WGS sequence"/>
</dbReference>
<evidence type="ECO:0000313" key="4">
    <source>
        <dbReference type="Proteomes" id="UP001152797"/>
    </source>
</evidence>
<protein>
    <submittedName>
        <fullName evidence="2">Uncharacterized protein</fullName>
    </submittedName>
</protein>
<dbReference type="EMBL" id="CAMXCT030005629">
    <property type="protein sequence ID" value="CAL4800199.1"/>
    <property type="molecule type" value="Genomic_DNA"/>
</dbReference>
<accession>A0A9P1DP03</accession>
<feature type="region of interest" description="Disordered" evidence="1">
    <location>
        <begin position="17"/>
        <end position="152"/>
    </location>
</feature>
<reference evidence="3" key="2">
    <citation type="submission" date="2024-04" db="EMBL/GenBank/DDBJ databases">
        <authorList>
            <person name="Chen Y."/>
            <person name="Shah S."/>
            <person name="Dougan E. K."/>
            <person name="Thang M."/>
            <person name="Chan C."/>
        </authorList>
    </citation>
    <scope>NUCLEOTIDE SEQUENCE [LARGE SCALE GENOMIC DNA]</scope>
</reference>
<proteinExistence type="predicted"/>
<feature type="compositionally biased region" description="Polar residues" evidence="1">
    <location>
        <begin position="54"/>
        <end position="69"/>
    </location>
</feature>
<name>A0A9P1DP03_9DINO</name>
<feature type="non-terminal residue" evidence="2">
    <location>
        <position position="1"/>
    </location>
</feature>
<reference evidence="2" key="1">
    <citation type="submission" date="2022-10" db="EMBL/GenBank/DDBJ databases">
        <authorList>
            <person name="Chen Y."/>
            <person name="Dougan E. K."/>
            <person name="Chan C."/>
            <person name="Rhodes N."/>
            <person name="Thang M."/>
        </authorList>
    </citation>
    <scope>NUCLEOTIDE SEQUENCE</scope>
</reference>
<gene>
    <name evidence="2" type="ORF">C1SCF055_LOCUS37910</name>
</gene>
<feature type="non-terminal residue" evidence="2">
    <location>
        <position position="173"/>
    </location>
</feature>
<comment type="caution">
    <text evidence="2">The sequence shown here is derived from an EMBL/GenBank/DDBJ whole genome shotgun (WGS) entry which is preliminary data.</text>
</comment>
<evidence type="ECO:0000313" key="2">
    <source>
        <dbReference type="EMBL" id="CAI4012887.1"/>
    </source>
</evidence>
<dbReference type="AlphaFoldDB" id="A0A9P1DP03"/>
<evidence type="ECO:0000313" key="3">
    <source>
        <dbReference type="EMBL" id="CAL1166262.1"/>
    </source>
</evidence>
<dbReference type="EMBL" id="CAMXCT020005629">
    <property type="protein sequence ID" value="CAL1166262.1"/>
    <property type="molecule type" value="Genomic_DNA"/>
</dbReference>
<sequence length="173" mass="18928">AELLNANQRLQALKTMETVSECTDEEKGSGAFGASKSMQDDEDDEPSSSPQDQKASQQGFLIHSTTKPSSMAEMCDDKPPSMEPSAAQAPKRPSTRSERDAKSKSERPRRPSDRGRSPKESPQVTKSPSNISQNSNMSDVNSDYSACESAYSDGSYASCTFEADWDDDNDKRK</sequence>
<organism evidence="2">
    <name type="scientific">Cladocopium goreaui</name>
    <dbReference type="NCBI Taxonomy" id="2562237"/>
    <lineage>
        <taxon>Eukaryota</taxon>
        <taxon>Sar</taxon>
        <taxon>Alveolata</taxon>
        <taxon>Dinophyceae</taxon>
        <taxon>Suessiales</taxon>
        <taxon>Symbiodiniaceae</taxon>
        <taxon>Cladocopium</taxon>
    </lineage>
</organism>
<feature type="compositionally biased region" description="Basic and acidic residues" evidence="1">
    <location>
        <begin position="95"/>
        <end position="119"/>
    </location>
</feature>